<evidence type="ECO:0000313" key="23">
    <source>
        <dbReference type="EMBL" id="KNE54366.1"/>
    </source>
</evidence>
<dbReference type="EMBL" id="GG745328">
    <property type="protein sequence ID" value="KNE54366.1"/>
    <property type="molecule type" value="Genomic_DNA"/>
</dbReference>
<evidence type="ECO:0000259" key="19">
    <source>
        <dbReference type="Pfam" id="PF02769"/>
    </source>
</evidence>
<evidence type="ECO:0000256" key="5">
    <source>
        <dbReference type="ARBA" id="ARBA00022490"/>
    </source>
</evidence>
<keyword evidence="11" id="KW-0460">Magnesium</keyword>
<keyword evidence="9" id="KW-0658">Purine biosynthesis</keyword>
<dbReference type="GO" id="GO:0046872">
    <property type="term" value="F:metal ion binding"/>
    <property type="evidence" value="ECO:0007669"/>
    <property type="project" value="UniProtKB-KW"/>
</dbReference>
<keyword evidence="10" id="KW-0067">ATP-binding</keyword>
<keyword evidence="6" id="KW-0436">Ligase</keyword>
<evidence type="ECO:0000256" key="16">
    <source>
        <dbReference type="ARBA" id="ARBA00057317"/>
    </source>
</evidence>
<accession>A0A0L0RWA8</accession>
<dbReference type="Pfam" id="PF22689">
    <property type="entry name" value="FGAR-AT_PurM_N-like"/>
    <property type="match status" value="1"/>
</dbReference>
<comment type="catalytic activity">
    <reaction evidence="15">
        <text>N(2)-formyl-N(1)-(5-phospho-beta-D-ribosyl)glycinamide + L-glutamine + ATP + H2O = 2-formamido-N(1)-(5-O-phospho-beta-D-ribosyl)acetamidine + L-glutamate + ADP + phosphate + H(+)</text>
        <dbReference type="Rhea" id="RHEA:17129"/>
        <dbReference type="ChEBI" id="CHEBI:15377"/>
        <dbReference type="ChEBI" id="CHEBI:15378"/>
        <dbReference type="ChEBI" id="CHEBI:29985"/>
        <dbReference type="ChEBI" id="CHEBI:30616"/>
        <dbReference type="ChEBI" id="CHEBI:43474"/>
        <dbReference type="ChEBI" id="CHEBI:58359"/>
        <dbReference type="ChEBI" id="CHEBI:147286"/>
        <dbReference type="ChEBI" id="CHEBI:147287"/>
        <dbReference type="ChEBI" id="CHEBI:456216"/>
        <dbReference type="EC" id="6.3.5.3"/>
    </reaction>
</comment>
<evidence type="ECO:0000256" key="12">
    <source>
        <dbReference type="ARBA" id="ARBA00022962"/>
    </source>
</evidence>
<dbReference type="FunFam" id="3.30.1330.10:FF:000005">
    <property type="entry name" value="Phosphoribosylformylglycinamidine synthase"/>
    <property type="match status" value="1"/>
</dbReference>
<evidence type="ECO:0000259" key="21">
    <source>
        <dbReference type="Pfam" id="PF18076"/>
    </source>
</evidence>
<dbReference type="Gene3D" id="3.90.650.10">
    <property type="entry name" value="PurM-like C-terminal domain"/>
    <property type="match status" value="2"/>
</dbReference>
<evidence type="ECO:0000256" key="4">
    <source>
        <dbReference type="ARBA" id="ARBA00012747"/>
    </source>
</evidence>
<dbReference type="CDD" id="cd02203">
    <property type="entry name" value="PurL_repeat1"/>
    <property type="match status" value="1"/>
</dbReference>
<dbReference type="Gene3D" id="1.10.8.750">
    <property type="entry name" value="Phosphoribosylformylglycinamidine synthase, linker domain"/>
    <property type="match status" value="1"/>
</dbReference>
<dbReference type="FunFam" id="3.90.650.10:FF:000002">
    <property type="entry name" value="Phosphoribosylformylglycinamidine synthase"/>
    <property type="match status" value="1"/>
</dbReference>
<dbReference type="HAMAP" id="MF_00419">
    <property type="entry name" value="PurL_1"/>
    <property type="match status" value="1"/>
</dbReference>
<feature type="domain" description="FGAR-AT PurM N-terminal-like" evidence="22">
    <location>
        <begin position="685"/>
        <end position="839"/>
    </location>
</feature>
<keyword evidence="12" id="KW-0315">Glutamine amidotransferase</keyword>
<feature type="domain" description="Phosphoribosylformylglycinamidine synthase N-terminal" evidence="21">
    <location>
        <begin position="51"/>
        <end position="167"/>
    </location>
</feature>
<evidence type="ECO:0000256" key="1">
    <source>
        <dbReference type="ARBA" id="ARBA00004496"/>
    </source>
</evidence>
<dbReference type="CDD" id="cd02204">
    <property type="entry name" value="PurL_repeat2"/>
    <property type="match status" value="1"/>
</dbReference>
<dbReference type="SUPFAM" id="SSF55326">
    <property type="entry name" value="PurM N-terminal domain-like"/>
    <property type="match status" value="2"/>
</dbReference>
<dbReference type="NCBIfam" id="TIGR01735">
    <property type="entry name" value="FGAM_synt"/>
    <property type="match status" value="1"/>
</dbReference>
<evidence type="ECO:0000256" key="6">
    <source>
        <dbReference type="ARBA" id="ARBA00022598"/>
    </source>
</evidence>
<gene>
    <name evidence="23" type="ORF">AMAG_00343</name>
</gene>
<feature type="domain" description="Phosphoribosylformylglycinamidine synthase linker" evidence="20">
    <location>
        <begin position="190"/>
        <end position="245"/>
    </location>
</feature>
<dbReference type="InterPro" id="IPR036604">
    <property type="entry name" value="PurS-like_sf"/>
</dbReference>
<dbReference type="SUPFAM" id="SSF56042">
    <property type="entry name" value="PurM C-terminal domain-like"/>
    <property type="match status" value="2"/>
</dbReference>
<dbReference type="FunFam" id="3.30.1330.10:FF:000002">
    <property type="entry name" value="Phosphoribosylformylglycinamidine synthase"/>
    <property type="match status" value="1"/>
</dbReference>
<dbReference type="Gene3D" id="3.40.50.880">
    <property type="match status" value="1"/>
</dbReference>
<proteinExistence type="inferred from homology"/>
<dbReference type="SUPFAM" id="SSF52317">
    <property type="entry name" value="Class I glutamine amidotransferase-like"/>
    <property type="match status" value="1"/>
</dbReference>
<dbReference type="OMA" id="EVIHYYR"/>
<comment type="function">
    <text evidence="16">Phosphoribosylformylglycinamidine synthase involved in the purines biosynthetic pathway. Catalyzes the ATP-dependent conversion of formylglycinamide ribonucleotide (FGAR) and glutamine to yield formylglycinamidine ribonucleotide (FGAM) and glutamate.</text>
</comment>
<dbReference type="NCBIfam" id="NF003672">
    <property type="entry name" value="PRK05297.1"/>
    <property type="match status" value="1"/>
</dbReference>
<dbReference type="Proteomes" id="UP000054350">
    <property type="component" value="Unassembled WGS sequence"/>
</dbReference>
<evidence type="ECO:0000256" key="15">
    <source>
        <dbReference type="ARBA" id="ARBA00052585"/>
    </source>
</evidence>
<evidence type="ECO:0000256" key="18">
    <source>
        <dbReference type="SAM" id="MobiDB-lite"/>
    </source>
</evidence>
<dbReference type="InterPro" id="IPR040707">
    <property type="entry name" value="FGAR-AT_N"/>
</dbReference>
<keyword evidence="8" id="KW-0547">Nucleotide-binding</keyword>
<dbReference type="UniPathway" id="UPA00074">
    <property type="reaction ID" value="UER00128"/>
</dbReference>
<dbReference type="Pfam" id="PF02769">
    <property type="entry name" value="AIRS_C"/>
    <property type="match status" value="2"/>
</dbReference>
<keyword evidence="7" id="KW-0479">Metal-binding</keyword>
<dbReference type="InterPro" id="IPR036676">
    <property type="entry name" value="PurM-like_C_sf"/>
</dbReference>
<reference evidence="24" key="2">
    <citation type="submission" date="2009-11" db="EMBL/GenBank/DDBJ databases">
        <title>The Genome Sequence of Allomyces macrogynus strain ATCC 38327.</title>
        <authorList>
            <consortium name="The Broad Institute Genome Sequencing Platform"/>
            <person name="Russ C."/>
            <person name="Cuomo C."/>
            <person name="Shea T."/>
            <person name="Young S.K."/>
            <person name="Zeng Q."/>
            <person name="Koehrsen M."/>
            <person name="Haas B."/>
            <person name="Borodovsky M."/>
            <person name="Guigo R."/>
            <person name="Alvarado L."/>
            <person name="Berlin A."/>
            <person name="Borenstein D."/>
            <person name="Chen Z."/>
            <person name="Engels R."/>
            <person name="Freedman E."/>
            <person name="Gellesch M."/>
            <person name="Goldberg J."/>
            <person name="Griggs A."/>
            <person name="Gujja S."/>
            <person name="Heiman D."/>
            <person name="Hepburn T."/>
            <person name="Howarth C."/>
            <person name="Jen D."/>
            <person name="Larson L."/>
            <person name="Lewis B."/>
            <person name="Mehta T."/>
            <person name="Park D."/>
            <person name="Pearson M."/>
            <person name="Roberts A."/>
            <person name="Saif S."/>
            <person name="Shenoy N."/>
            <person name="Sisk P."/>
            <person name="Stolte C."/>
            <person name="Sykes S."/>
            <person name="Walk T."/>
            <person name="White J."/>
            <person name="Yandava C."/>
            <person name="Burger G."/>
            <person name="Gray M.W."/>
            <person name="Holland P.W.H."/>
            <person name="King N."/>
            <person name="Lang F.B.F."/>
            <person name="Roger A.J."/>
            <person name="Ruiz-Trillo I."/>
            <person name="Lander E."/>
            <person name="Nusbaum C."/>
        </authorList>
    </citation>
    <scope>NUCLEOTIDE SEQUENCE [LARGE SCALE GENOMIC DNA]</scope>
    <source>
        <strain evidence="24">ATCC 38327</strain>
    </source>
</reference>
<dbReference type="Pfam" id="PF18072">
    <property type="entry name" value="FGAR-AT_linker"/>
    <property type="match status" value="1"/>
</dbReference>
<name>A0A0L0RWA8_ALLM3</name>
<dbReference type="InterPro" id="IPR055181">
    <property type="entry name" value="FGAR-AT_PurM_N-like"/>
</dbReference>
<reference evidence="23 24" key="1">
    <citation type="submission" date="2009-11" db="EMBL/GenBank/DDBJ databases">
        <title>Annotation of Allomyces macrogynus ATCC 38327.</title>
        <authorList>
            <consortium name="The Broad Institute Genome Sequencing Platform"/>
            <person name="Russ C."/>
            <person name="Cuomo C."/>
            <person name="Burger G."/>
            <person name="Gray M.W."/>
            <person name="Holland P.W.H."/>
            <person name="King N."/>
            <person name="Lang F.B.F."/>
            <person name="Roger A.J."/>
            <person name="Ruiz-Trillo I."/>
            <person name="Young S.K."/>
            <person name="Zeng Q."/>
            <person name="Gargeya S."/>
            <person name="Fitzgerald M."/>
            <person name="Haas B."/>
            <person name="Abouelleil A."/>
            <person name="Alvarado L."/>
            <person name="Arachchi H.M."/>
            <person name="Berlin A."/>
            <person name="Chapman S.B."/>
            <person name="Gearin G."/>
            <person name="Goldberg J."/>
            <person name="Griggs A."/>
            <person name="Gujja S."/>
            <person name="Hansen M."/>
            <person name="Heiman D."/>
            <person name="Howarth C."/>
            <person name="Larimer J."/>
            <person name="Lui A."/>
            <person name="MacDonald P.J.P."/>
            <person name="McCowen C."/>
            <person name="Montmayeur A."/>
            <person name="Murphy C."/>
            <person name="Neiman D."/>
            <person name="Pearson M."/>
            <person name="Priest M."/>
            <person name="Roberts A."/>
            <person name="Saif S."/>
            <person name="Shea T."/>
            <person name="Sisk P."/>
            <person name="Stolte C."/>
            <person name="Sykes S."/>
            <person name="Wortman J."/>
            <person name="Nusbaum C."/>
            <person name="Birren B."/>
        </authorList>
    </citation>
    <scope>NUCLEOTIDE SEQUENCE [LARGE SCALE GENOMIC DNA]</scope>
    <source>
        <strain evidence="23 24">ATCC 38327</strain>
    </source>
</reference>
<keyword evidence="5" id="KW-0963">Cytoplasm</keyword>
<evidence type="ECO:0000256" key="8">
    <source>
        <dbReference type="ARBA" id="ARBA00022741"/>
    </source>
</evidence>
<dbReference type="SUPFAM" id="SSF82697">
    <property type="entry name" value="PurS-like"/>
    <property type="match status" value="1"/>
</dbReference>
<dbReference type="VEuPathDB" id="FungiDB:AMAG_00343"/>
<dbReference type="CDD" id="cd01740">
    <property type="entry name" value="GATase1_FGAR_AT"/>
    <property type="match status" value="1"/>
</dbReference>
<sequence>MTASLGKSSSASTGNMLVLRSTTSALSDFRRSRLVATIGGDDVIENVHAHWLYFVAVVPGKTLADADVKLLEDLLQAHPLAASFAPSEHDLVVVPRLGTISPWSTKATDIARLSELHAVARIERGLLYSFAVHDHASVSLATAAGPHIHDRMTQALLSVLPTYQDLFAHEDPRPLVSVPICKADDPKAALKRANVEKGLALADDEVDYLVQMYASKTLAESLRRDPTDIELMMFAQVNSEHCRHKVFRASWDIDGKSMPNSLFGMIKNTYEQHPQHVLSAYLDNAAVIEGPSVPRFACGADGVYRVADEKVHLVAKVETHNHPTAISPFPGAATGSGGEIRDEGSVGQGSKSKAGLTGFAVSNLRIPGYTHDWEVDVGKPAHIASPLDIMIEAPLGGAAFNNEFGRPGLTGYFRTLCMPVDLVDARQNAAAAPSTVKSEVRGFHKPIMLAGGMGSIRPMHVHKQPIRPGNKLVVLGGPSMLIGLGGGAASSVASGASSADLDFASVQRENPEMQRRCQMVLDACTALGDKNPIVSVHDVGAGGLSNALPELVHDHGLGAVIQLRSVLIDDPSMSPMEIWCNESQERYVLALDEKDVARFEAMCKRERCPFAVVGVATKEEHLLVQDSLLKNNPIDLPMSILFGKPPKMHRVTQTRTLIPKPLALPASATLLDAARRVMQLPSVASKSFLITIGDRCVGGLTTREQMVGPWQVPVADVAVTSTTFNTWKGDAMAMGERPSIALVDHAASARMAVGESLLNLAAAAVPSLGHVRLSANWMSAVDSEGEGAGIYAAVKAIGLDMCPALGITIPVGKDSLSMKSQWKDGAVVSPLALNITAYSVVEDTRLTLTPQLKRHADSVLLLLDPSAGQMRLGASALSQVYRQVGNSVPNVDDVDRLRAVWNTIQAARPHLLAYHDRSDGGLFTTMAEMCFAGHMGVRMFVPANVDPIAFLFNEELGAVVQVAANKVEDIMAIAQAQGLPHDCVRAVAQVTPTSQQIDIFEHGSGQLLQAFHRVELQRLWSLTSYHMARRRDNPACAESELEALFDGADPGMSSHLTFKYPLEDLPLYKVPVDTRPKVAIIREQGVNSFMEMAYSFHAAGFAAVDVHMSDILSSATSLAGFVGLAACGGFSYGDVLGAGRGWAKSILCNPTARAEFERFFARPDTFALGICNGCQMFSHLRELLPADSGAQHWPYFVRNASEQFEGRTCLVQVLDSPSIFLKDMAGTKLPIPVAHGEGRTEYVDQEADIPSLVANQQVAVRFVDNYGAPTTRYPFNPNGSTLGITGLTTRDGRVTIMMPHPERATRWVANSWIDDQWRHDGVEGPWLQMFQSARKWVESNNLMTKA</sequence>
<evidence type="ECO:0000256" key="9">
    <source>
        <dbReference type="ARBA" id="ARBA00022755"/>
    </source>
</evidence>
<evidence type="ECO:0000256" key="13">
    <source>
        <dbReference type="ARBA" id="ARBA00029823"/>
    </source>
</evidence>
<dbReference type="GO" id="GO:0004642">
    <property type="term" value="F:phosphoribosylformylglycinamidine synthase activity"/>
    <property type="evidence" value="ECO:0007669"/>
    <property type="project" value="UniProtKB-EC"/>
</dbReference>
<evidence type="ECO:0000256" key="17">
    <source>
        <dbReference type="ARBA" id="ARBA00071729"/>
    </source>
</evidence>
<dbReference type="Pfam" id="PF18076">
    <property type="entry name" value="FGAR-AT_N"/>
    <property type="match status" value="1"/>
</dbReference>
<keyword evidence="24" id="KW-1185">Reference proteome</keyword>
<comment type="similarity">
    <text evidence="3">In the N-terminal section; belongs to the FGAMS family.</text>
</comment>
<dbReference type="SMART" id="SM01211">
    <property type="entry name" value="GATase_5"/>
    <property type="match status" value="1"/>
</dbReference>
<dbReference type="EC" id="6.3.5.3" evidence="4"/>
<evidence type="ECO:0000256" key="2">
    <source>
        <dbReference type="ARBA" id="ARBA00004920"/>
    </source>
</evidence>
<feature type="domain" description="PurM-like C-terminal" evidence="19">
    <location>
        <begin position="858"/>
        <end position="993"/>
    </location>
</feature>
<dbReference type="PANTHER" id="PTHR10099">
    <property type="entry name" value="PHOSPHORIBOSYLFORMYLGLYCINAMIDINE SYNTHASE"/>
    <property type="match status" value="1"/>
</dbReference>
<evidence type="ECO:0000256" key="3">
    <source>
        <dbReference type="ARBA" id="ARBA00008608"/>
    </source>
</evidence>
<dbReference type="Gene3D" id="3.30.1330.10">
    <property type="entry name" value="PurM-like, N-terminal domain"/>
    <property type="match status" value="2"/>
</dbReference>
<feature type="region of interest" description="Disordered" evidence="18">
    <location>
        <begin position="325"/>
        <end position="352"/>
    </location>
</feature>
<evidence type="ECO:0000256" key="14">
    <source>
        <dbReference type="ARBA" id="ARBA00032632"/>
    </source>
</evidence>
<dbReference type="GO" id="GO:0005524">
    <property type="term" value="F:ATP binding"/>
    <property type="evidence" value="ECO:0007669"/>
    <property type="project" value="UniProtKB-KW"/>
</dbReference>
<evidence type="ECO:0000259" key="20">
    <source>
        <dbReference type="Pfam" id="PF18072"/>
    </source>
</evidence>
<evidence type="ECO:0000313" key="24">
    <source>
        <dbReference type="Proteomes" id="UP000054350"/>
    </source>
</evidence>
<evidence type="ECO:0000259" key="22">
    <source>
        <dbReference type="Pfam" id="PF22689"/>
    </source>
</evidence>
<dbReference type="GO" id="GO:0005737">
    <property type="term" value="C:cytoplasm"/>
    <property type="evidence" value="ECO:0007669"/>
    <property type="project" value="UniProtKB-SubCell"/>
</dbReference>
<dbReference type="Pfam" id="PF13507">
    <property type="entry name" value="GATase_5"/>
    <property type="match status" value="1"/>
</dbReference>
<comment type="subcellular location">
    <subcellularLocation>
        <location evidence="1">Cytoplasm</location>
    </subcellularLocation>
</comment>
<dbReference type="InterPro" id="IPR041609">
    <property type="entry name" value="PurL_linker"/>
</dbReference>
<dbReference type="OrthoDB" id="6666987at2759"/>
<organism evidence="23 24">
    <name type="scientific">Allomyces macrogynus (strain ATCC 38327)</name>
    <name type="common">Allomyces javanicus var. macrogynus</name>
    <dbReference type="NCBI Taxonomy" id="578462"/>
    <lineage>
        <taxon>Eukaryota</taxon>
        <taxon>Fungi</taxon>
        <taxon>Fungi incertae sedis</taxon>
        <taxon>Blastocladiomycota</taxon>
        <taxon>Blastocladiomycetes</taxon>
        <taxon>Blastocladiales</taxon>
        <taxon>Blastocladiaceae</taxon>
        <taxon>Allomyces</taxon>
    </lineage>
</organism>
<dbReference type="InterPro" id="IPR036921">
    <property type="entry name" value="PurM-like_N_sf"/>
</dbReference>
<dbReference type="PROSITE" id="PS51273">
    <property type="entry name" value="GATASE_TYPE_1"/>
    <property type="match status" value="1"/>
</dbReference>
<evidence type="ECO:0000256" key="10">
    <source>
        <dbReference type="ARBA" id="ARBA00022840"/>
    </source>
</evidence>
<dbReference type="SUPFAM" id="SSF109736">
    <property type="entry name" value="FGAM synthase PurL, linker domain"/>
    <property type="match status" value="1"/>
</dbReference>
<evidence type="ECO:0000256" key="7">
    <source>
        <dbReference type="ARBA" id="ARBA00022723"/>
    </source>
</evidence>
<dbReference type="InterPro" id="IPR029062">
    <property type="entry name" value="Class_I_gatase-like"/>
</dbReference>
<dbReference type="eggNOG" id="KOG1907">
    <property type="taxonomic scope" value="Eukaryota"/>
</dbReference>
<evidence type="ECO:0000256" key="11">
    <source>
        <dbReference type="ARBA" id="ARBA00022842"/>
    </source>
</evidence>
<dbReference type="GO" id="GO:0006189">
    <property type="term" value="P:'de novo' IMP biosynthetic process"/>
    <property type="evidence" value="ECO:0007669"/>
    <property type="project" value="UniProtKB-UniPathway"/>
</dbReference>
<dbReference type="PANTHER" id="PTHR10099:SF1">
    <property type="entry name" value="PHOSPHORIBOSYLFORMYLGLYCINAMIDINE SYNTHASE"/>
    <property type="match status" value="1"/>
</dbReference>
<dbReference type="InterPro" id="IPR010918">
    <property type="entry name" value="PurM-like_C_dom"/>
</dbReference>
<feature type="domain" description="PurM-like C-terminal" evidence="19">
    <location>
        <begin position="467"/>
        <end position="622"/>
    </location>
</feature>
<comment type="pathway">
    <text evidence="2">Purine metabolism; IMP biosynthesis via de novo pathway; 5-amino-1-(5-phospho-D-ribosyl)imidazole from N(2)-formyl-N(1)-(5-phospho-D-ribosyl)glycinamide: step 1/2.</text>
</comment>
<dbReference type="InterPro" id="IPR010073">
    <property type="entry name" value="PurL_large"/>
</dbReference>
<dbReference type="STRING" id="578462.A0A0L0RWA8"/>
<dbReference type="FunFam" id="3.40.50.880:FF:000008">
    <property type="entry name" value="Phosphoribosylformylglycinamidine synthase"/>
    <property type="match status" value="1"/>
</dbReference>
<protein>
    <recommendedName>
        <fullName evidence="17">Phosphoribosylformylglycinamidine synthase</fullName>
        <ecNumber evidence="4">6.3.5.3</ecNumber>
    </recommendedName>
    <alternativeName>
        <fullName evidence="14">Formylglycinamide ribonucleotide amidotransferase</fullName>
    </alternativeName>
    <alternativeName>
        <fullName evidence="13">Formylglycinamide ribotide amidotransferase</fullName>
    </alternativeName>
</protein>